<dbReference type="PANTHER" id="PTHR43097">
    <property type="entry name" value="GLUTAMINE-TRNA LIGASE"/>
    <property type="match status" value="1"/>
</dbReference>
<organism evidence="2 3">
    <name type="scientific">Nitzschia inconspicua</name>
    <dbReference type="NCBI Taxonomy" id="303405"/>
    <lineage>
        <taxon>Eukaryota</taxon>
        <taxon>Sar</taxon>
        <taxon>Stramenopiles</taxon>
        <taxon>Ochrophyta</taxon>
        <taxon>Bacillariophyta</taxon>
        <taxon>Bacillariophyceae</taxon>
        <taxon>Bacillariophycidae</taxon>
        <taxon>Bacillariales</taxon>
        <taxon>Bacillariaceae</taxon>
        <taxon>Nitzschia</taxon>
    </lineage>
</organism>
<accession>A0A9K3LAW8</accession>
<dbReference type="GO" id="GO:0004818">
    <property type="term" value="F:glutamate-tRNA ligase activity"/>
    <property type="evidence" value="ECO:0007669"/>
    <property type="project" value="TreeGrafter"/>
</dbReference>
<evidence type="ECO:0000313" key="2">
    <source>
        <dbReference type="EMBL" id="KAG7358350.1"/>
    </source>
</evidence>
<keyword evidence="1" id="KW-0648">Protein biosynthesis</keyword>
<proteinExistence type="predicted"/>
<gene>
    <name evidence="2" type="ORF">IV203_014938</name>
</gene>
<dbReference type="InterPro" id="IPR050132">
    <property type="entry name" value="Gln/Glu-tRNA_Ligase"/>
</dbReference>
<dbReference type="Proteomes" id="UP000693970">
    <property type="component" value="Unassembled WGS sequence"/>
</dbReference>
<reference evidence="2" key="1">
    <citation type="journal article" date="2021" name="Sci. Rep.">
        <title>Diploid genomic architecture of Nitzschia inconspicua, an elite biomass production diatom.</title>
        <authorList>
            <person name="Oliver A."/>
            <person name="Podell S."/>
            <person name="Pinowska A."/>
            <person name="Traller J.C."/>
            <person name="Smith S.R."/>
            <person name="McClure R."/>
            <person name="Beliaev A."/>
            <person name="Bohutskyi P."/>
            <person name="Hill E.A."/>
            <person name="Rabines A."/>
            <person name="Zheng H."/>
            <person name="Allen L.Z."/>
            <person name="Kuo A."/>
            <person name="Grigoriev I.V."/>
            <person name="Allen A.E."/>
            <person name="Hazlebeck D."/>
            <person name="Allen E.E."/>
        </authorList>
    </citation>
    <scope>NUCLEOTIDE SEQUENCE</scope>
    <source>
        <strain evidence="2">Hildebrandi</strain>
    </source>
</reference>
<name>A0A9K3LAW8_9STRA</name>
<dbReference type="EMBL" id="JAGRRH010000014">
    <property type="protein sequence ID" value="KAG7358350.1"/>
    <property type="molecule type" value="Genomic_DNA"/>
</dbReference>
<dbReference type="PANTHER" id="PTHR43097:SF5">
    <property type="entry name" value="GLUTAMATE--TRNA LIGASE"/>
    <property type="match status" value="1"/>
</dbReference>
<comment type="caution">
    <text evidence="2">The sequence shown here is derived from an EMBL/GenBank/DDBJ whole genome shotgun (WGS) entry which is preliminary data.</text>
</comment>
<protein>
    <submittedName>
        <fullName evidence="2">Uncharacterized protein</fullName>
    </submittedName>
</protein>
<dbReference type="OrthoDB" id="1350766at2759"/>
<dbReference type="AlphaFoldDB" id="A0A9K3LAW8"/>
<dbReference type="GO" id="GO:0017102">
    <property type="term" value="C:methionyl glutamyl tRNA synthetase complex"/>
    <property type="evidence" value="ECO:0007669"/>
    <property type="project" value="TreeGrafter"/>
</dbReference>
<evidence type="ECO:0000256" key="1">
    <source>
        <dbReference type="ARBA" id="ARBA00022917"/>
    </source>
</evidence>
<dbReference type="GO" id="GO:0005829">
    <property type="term" value="C:cytosol"/>
    <property type="evidence" value="ECO:0007669"/>
    <property type="project" value="TreeGrafter"/>
</dbReference>
<dbReference type="GO" id="GO:0006424">
    <property type="term" value="P:glutamyl-tRNA aminoacylation"/>
    <property type="evidence" value="ECO:0007669"/>
    <property type="project" value="TreeGrafter"/>
</dbReference>
<reference evidence="2" key="2">
    <citation type="submission" date="2021-04" db="EMBL/GenBank/DDBJ databases">
        <authorList>
            <person name="Podell S."/>
        </authorList>
    </citation>
    <scope>NUCLEOTIDE SEQUENCE</scope>
    <source>
        <strain evidence="2">Hildebrandi</strain>
    </source>
</reference>
<evidence type="ECO:0000313" key="3">
    <source>
        <dbReference type="Proteomes" id="UP000693970"/>
    </source>
</evidence>
<sequence length="139" mass="15505">MQKLTGFVEQKFVHGWDDVLMPTVRVSVVRRSVQVPALKAYIAFIYSQGASCRVVHLVWNSFWAEYIMILDASAKRKMAIDAVNQVPLSVINVPTEDSSTSLTAVNKVDFFIFTRMALSGESCMQILLGLAISGRMFVV</sequence>
<keyword evidence="3" id="KW-1185">Reference proteome</keyword>